<dbReference type="EMBL" id="JAYMYS010000001">
    <property type="protein sequence ID" value="KAK7410196.1"/>
    <property type="molecule type" value="Genomic_DNA"/>
</dbReference>
<name>A0AAN9SXF4_PSOTE</name>
<accession>A0AAN9SXF4</accession>
<proteinExistence type="predicted"/>
<evidence type="ECO:0000313" key="2">
    <source>
        <dbReference type="EMBL" id="KAK7410196.1"/>
    </source>
</evidence>
<comment type="caution">
    <text evidence="2">The sequence shown here is derived from an EMBL/GenBank/DDBJ whole genome shotgun (WGS) entry which is preliminary data.</text>
</comment>
<dbReference type="AlphaFoldDB" id="A0AAN9SXF4"/>
<evidence type="ECO:0000313" key="3">
    <source>
        <dbReference type="Proteomes" id="UP001386955"/>
    </source>
</evidence>
<protein>
    <submittedName>
        <fullName evidence="2">Uncharacterized protein</fullName>
    </submittedName>
</protein>
<evidence type="ECO:0000256" key="1">
    <source>
        <dbReference type="SAM" id="MobiDB-lite"/>
    </source>
</evidence>
<organism evidence="2 3">
    <name type="scientific">Psophocarpus tetragonolobus</name>
    <name type="common">Winged bean</name>
    <name type="synonym">Dolichos tetragonolobus</name>
    <dbReference type="NCBI Taxonomy" id="3891"/>
    <lineage>
        <taxon>Eukaryota</taxon>
        <taxon>Viridiplantae</taxon>
        <taxon>Streptophyta</taxon>
        <taxon>Embryophyta</taxon>
        <taxon>Tracheophyta</taxon>
        <taxon>Spermatophyta</taxon>
        <taxon>Magnoliopsida</taxon>
        <taxon>eudicotyledons</taxon>
        <taxon>Gunneridae</taxon>
        <taxon>Pentapetalae</taxon>
        <taxon>rosids</taxon>
        <taxon>fabids</taxon>
        <taxon>Fabales</taxon>
        <taxon>Fabaceae</taxon>
        <taxon>Papilionoideae</taxon>
        <taxon>50 kb inversion clade</taxon>
        <taxon>NPAAA clade</taxon>
        <taxon>indigoferoid/millettioid clade</taxon>
        <taxon>Phaseoleae</taxon>
        <taxon>Psophocarpus</taxon>
    </lineage>
</organism>
<reference evidence="2 3" key="1">
    <citation type="submission" date="2024-01" db="EMBL/GenBank/DDBJ databases">
        <title>The genomes of 5 underutilized Papilionoideae crops provide insights into root nodulation and disease resistanc.</title>
        <authorList>
            <person name="Jiang F."/>
        </authorList>
    </citation>
    <scope>NUCLEOTIDE SEQUENCE [LARGE SCALE GENOMIC DNA]</scope>
    <source>
        <strain evidence="2">DUOXIRENSHENG_FW03</strain>
        <tissue evidence="2">Leaves</tissue>
    </source>
</reference>
<sequence>MKELMRKRQKRKDALVAPQHPKRVHSEALIEVRPSGEVGPTGGVVFDYRPAGFRCSYCPFVGDGPNFLFWAEWFRCVLCECCVMVVFVIASLLVHKGVTPCVMVVSASKKKKAAKATEELMRKHQKRRNAPVAPQHPKRVHSEALVEVRPSGEVGPTGGSSSTTALLASAAAVAPSLAMVLTSSSGQSGLDVFYASVV</sequence>
<dbReference type="Proteomes" id="UP001386955">
    <property type="component" value="Unassembled WGS sequence"/>
</dbReference>
<feature type="region of interest" description="Disordered" evidence="1">
    <location>
        <begin position="1"/>
        <end position="22"/>
    </location>
</feature>
<keyword evidence="3" id="KW-1185">Reference proteome</keyword>
<gene>
    <name evidence="2" type="ORF">VNO78_00794</name>
</gene>